<dbReference type="Proteomes" id="UP000236732">
    <property type="component" value="Unassembled WGS sequence"/>
</dbReference>
<keyword evidence="3" id="KW-1185">Reference proteome</keyword>
<accession>A0A1H5ZQM3</accession>
<dbReference type="PANTHER" id="PTHR36222:SF1">
    <property type="entry name" value="SERINE PROTEASE INHIBITOR RV3364C"/>
    <property type="match status" value="1"/>
</dbReference>
<reference evidence="2 3" key="1">
    <citation type="submission" date="2016-10" db="EMBL/GenBank/DDBJ databases">
        <authorList>
            <person name="de Groot N.N."/>
        </authorList>
    </citation>
    <scope>NUCLEOTIDE SEQUENCE [LARGE SCALE GENOMIC DNA]</scope>
    <source>
        <strain evidence="2 3">CGMCC 4.7037</strain>
    </source>
</reference>
<proteinExistence type="predicted"/>
<dbReference type="InterPro" id="IPR053141">
    <property type="entry name" value="Mycobact_SerProt_Inhib_Rv3364c"/>
</dbReference>
<dbReference type="Pfam" id="PF03259">
    <property type="entry name" value="Robl_LC7"/>
    <property type="match status" value="1"/>
</dbReference>
<sequence>MTTQPTADMIDMTGTLNRLVTEHDAIVNAMLFTTDGLLLARSQRLSQEEGERTAAMMAGLQSLQRQLAGFCGMPPEQQLAAPWRHMISDLTDVTVLLFAAGERTGLAVSVRGGSTTAPVGVAIQAIMKTIRGLQPVLGARERGKPS</sequence>
<dbReference type="OrthoDB" id="3532069at2"/>
<evidence type="ECO:0000313" key="3">
    <source>
        <dbReference type="Proteomes" id="UP000236732"/>
    </source>
</evidence>
<dbReference type="Gene3D" id="3.30.450.30">
    <property type="entry name" value="Dynein light chain 2a, cytoplasmic"/>
    <property type="match status" value="1"/>
</dbReference>
<dbReference type="AlphaFoldDB" id="A0A1H5ZQM3"/>
<protein>
    <submittedName>
        <fullName evidence="2">Roadblock/LC7 domain-containing protein</fullName>
    </submittedName>
</protein>
<evidence type="ECO:0000259" key="1">
    <source>
        <dbReference type="SMART" id="SM00960"/>
    </source>
</evidence>
<dbReference type="SUPFAM" id="SSF103196">
    <property type="entry name" value="Roadblock/LC7 domain"/>
    <property type="match status" value="1"/>
</dbReference>
<organism evidence="2 3">
    <name type="scientific">Nonomuraea solani</name>
    <dbReference type="NCBI Taxonomy" id="1144553"/>
    <lineage>
        <taxon>Bacteria</taxon>
        <taxon>Bacillati</taxon>
        <taxon>Actinomycetota</taxon>
        <taxon>Actinomycetes</taxon>
        <taxon>Streptosporangiales</taxon>
        <taxon>Streptosporangiaceae</taxon>
        <taxon>Nonomuraea</taxon>
    </lineage>
</organism>
<feature type="domain" description="Roadblock/LAMTOR2" evidence="1">
    <location>
        <begin position="13"/>
        <end position="110"/>
    </location>
</feature>
<dbReference type="PANTHER" id="PTHR36222">
    <property type="entry name" value="SERINE PROTEASE INHIBITOR RV3364C"/>
    <property type="match status" value="1"/>
</dbReference>
<dbReference type="RefSeq" id="WP_103955422.1">
    <property type="nucleotide sequence ID" value="NZ_FNVT01000002.1"/>
</dbReference>
<gene>
    <name evidence="2" type="ORF">SAMN05444920_102790</name>
</gene>
<name>A0A1H5ZQM3_9ACTN</name>
<dbReference type="InterPro" id="IPR004942">
    <property type="entry name" value="Roadblock/LAMTOR2_dom"/>
</dbReference>
<dbReference type="SMART" id="SM00960">
    <property type="entry name" value="Robl_LC7"/>
    <property type="match status" value="1"/>
</dbReference>
<dbReference type="EMBL" id="FNVT01000002">
    <property type="protein sequence ID" value="SEG37967.1"/>
    <property type="molecule type" value="Genomic_DNA"/>
</dbReference>
<evidence type="ECO:0000313" key="2">
    <source>
        <dbReference type="EMBL" id="SEG37967.1"/>
    </source>
</evidence>